<accession>A0ABX1EXI2</accession>
<dbReference type="InterPro" id="IPR052175">
    <property type="entry name" value="ComplexI-like_HydComp"/>
</dbReference>
<dbReference type="PRINTS" id="PR01437">
    <property type="entry name" value="NUOXDRDTASE4"/>
</dbReference>
<feature type="transmembrane region" description="Helical" evidence="8">
    <location>
        <begin position="546"/>
        <end position="566"/>
    </location>
</feature>
<feature type="transmembrane region" description="Helical" evidence="8">
    <location>
        <begin position="672"/>
        <end position="693"/>
    </location>
</feature>
<evidence type="ECO:0000256" key="1">
    <source>
        <dbReference type="ARBA" id="ARBA00004651"/>
    </source>
</evidence>
<evidence type="ECO:0000256" key="6">
    <source>
        <dbReference type="ARBA" id="ARBA00023136"/>
    </source>
</evidence>
<dbReference type="InterPro" id="IPR003918">
    <property type="entry name" value="NADH_UbQ_OxRdtase"/>
</dbReference>
<protein>
    <submittedName>
        <fullName evidence="10">Hydrogenase 4 subunit B</fullName>
    </submittedName>
</protein>
<sequence>MAQRLGAPFCRRGRAPKLAAGDPLSPPAVLTALILILAGLALLAVVAVPLARFAWAGLVVHGFCLFAAAVLAGVGLAVLLAGALPVQALPLGVPALVAVDALSAWFLLLLGLAAACSALFGLAHPLAAPRLLAAYPLFLAGMALALVAADGFTLLLGFEAMSLASWVLVAADHAQAENRHAARRYLAFALLGGVCLVPAVGLLGGVAGDLSFAAIRVAPPQGWVAAAVLALVVVGAGAKAGLVPLHNWLPLAHAAAPSHVSALMSGAMTKVAVYVLARLLLDLSGPAQPLWWGVPLLVLGAASAVLGALRANLEEDGKTLLACSTIENIGLICLGLGLAACFRAADLGVLAGLAAGAALLHALNHAMFKSLLFLGMGEVAHGAASRRLDRLGGLIHAMPWTAGAVLVGAAAAASLPPLSGFASEWLLLQALLAAWRVGDLAFQVLGVAVVAAAALAAALAAAAMVRLFGLVFLGRPRTPRAAGAVDGPMPARLALLLPAALTILFGLLPGTLLGLAEGAVQVLVPHGMVERSGLAMVRVGDGGARYWPLALTLLLAVVGGAIWWLVRRRAPAGVARGPAWDGGFMAPPQHLPFGDPVTQPSAAGFGQPLRRMLGGSLLAAHESVEMARPGDPGAARVTSGFTDPSEARLLAPLARLRDALAARAEQLRDLPLTATLMLPFGTLVALLALAAWLEAG</sequence>
<proteinExistence type="predicted"/>
<comment type="subcellular location">
    <subcellularLocation>
        <location evidence="1">Cell membrane</location>
        <topology evidence="1">Multi-pass membrane protein</topology>
    </subcellularLocation>
    <subcellularLocation>
        <location evidence="7">Membrane</location>
        <topology evidence="7">Multi-pass membrane protein</topology>
    </subcellularLocation>
</comment>
<dbReference type="PANTHER" id="PTHR42682:SF3">
    <property type="entry name" value="FORMATE HYDROGENLYASE SUBUNIT 3-RELATED"/>
    <property type="match status" value="1"/>
</dbReference>
<dbReference type="RefSeq" id="WP_168049068.1">
    <property type="nucleotide sequence ID" value="NZ_JAATJR010000002.1"/>
</dbReference>
<dbReference type="EMBL" id="JAAVTX010000002">
    <property type="protein sequence ID" value="NKE44773.1"/>
    <property type="molecule type" value="Genomic_DNA"/>
</dbReference>
<dbReference type="Pfam" id="PF00361">
    <property type="entry name" value="Proton_antipo_M"/>
    <property type="match status" value="1"/>
</dbReference>
<organism evidence="10 11">
    <name type="scientific">Falsiroseomonas frigidaquae</name>
    <dbReference type="NCBI Taxonomy" id="487318"/>
    <lineage>
        <taxon>Bacteria</taxon>
        <taxon>Pseudomonadati</taxon>
        <taxon>Pseudomonadota</taxon>
        <taxon>Alphaproteobacteria</taxon>
        <taxon>Acetobacterales</taxon>
        <taxon>Roseomonadaceae</taxon>
        <taxon>Falsiroseomonas</taxon>
    </lineage>
</organism>
<evidence type="ECO:0000313" key="11">
    <source>
        <dbReference type="Proteomes" id="UP000765160"/>
    </source>
</evidence>
<gene>
    <name evidence="10" type="ORF">HB662_08285</name>
</gene>
<keyword evidence="11" id="KW-1185">Reference proteome</keyword>
<feature type="transmembrane region" description="Helical" evidence="8">
    <location>
        <begin position="321"/>
        <end position="345"/>
    </location>
</feature>
<feature type="transmembrane region" description="Helical" evidence="8">
    <location>
        <begin position="289"/>
        <end position="309"/>
    </location>
</feature>
<feature type="transmembrane region" description="Helical" evidence="8">
    <location>
        <begin position="397"/>
        <end position="420"/>
    </location>
</feature>
<evidence type="ECO:0000256" key="2">
    <source>
        <dbReference type="ARBA" id="ARBA00022475"/>
    </source>
</evidence>
<evidence type="ECO:0000313" key="10">
    <source>
        <dbReference type="EMBL" id="NKE44773.1"/>
    </source>
</evidence>
<feature type="transmembrane region" description="Helical" evidence="8">
    <location>
        <begin position="440"/>
        <end position="473"/>
    </location>
</feature>
<evidence type="ECO:0000256" key="4">
    <source>
        <dbReference type="ARBA" id="ARBA00022989"/>
    </source>
</evidence>
<feature type="transmembrane region" description="Helical" evidence="8">
    <location>
        <begin position="254"/>
        <end position="277"/>
    </location>
</feature>
<feature type="transmembrane region" description="Helical" evidence="8">
    <location>
        <begin position="351"/>
        <end position="376"/>
    </location>
</feature>
<keyword evidence="2" id="KW-1003">Cell membrane</keyword>
<name>A0ABX1EXI2_9PROT</name>
<keyword evidence="6 8" id="KW-0472">Membrane</keyword>
<dbReference type="InterPro" id="IPR001750">
    <property type="entry name" value="ND/Mrp_TM"/>
</dbReference>
<feature type="transmembrane region" description="Helical" evidence="8">
    <location>
        <begin position="185"/>
        <end position="203"/>
    </location>
</feature>
<keyword evidence="4 8" id="KW-1133">Transmembrane helix</keyword>
<keyword evidence="3 7" id="KW-0812">Transmembrane</keyword>
<evidence type="ECO:0000256" key="7">
    <source>
        <dbReference type="RuleBase" id="RU000320"/>
    </source>
</evidence>
<dbReference type="PANTHER" id="PTHR42682">
    <property type="entry name" value="HYDROGENASE-4 COMPONENT F"/>
    <property type="match status" value="1"/>
</dbReference>
<feature type="transmembrane region" description="Helical" evidence="8">
    <location>
        <begin position="28"/>
        <end position="51"/>
    </location>
</feature>
<keyword evidence="5" id="KW-0560">Oxidoreductase</keyword>
<feature type="transmembrane region" description="Helical" evidence="8">
    <location>
        <begin position="155"/>
        <end position="173"/>
    </location>
</feature>
<dbReference type="Proteomes" id="UP000765160">
    <property type="component" value="Unassembled WGS sequence"/>
</dbReference>
<feature type="transmembrane region" description="Helical" evidence="8">
    <location>
        <begin position="131"/>
        <end position="149"/>
    </location>
</feature>
<feature type="domain" description="NADH:quinone oxidoreductase/Mrp antiporter transmembrane" evidence="9">
    <location>
        <begin position="150"/>
        <end position="434"/>
    </location>
</feature>
<feature type="transmembrane region" description="Helical" evidence="8">
    <location>
        <begin position="223"/>
        <end position="242"/>
    </location>
</feature>
<evidence type="ECO:0000256" key="3">
    <source>
        <dbReference type="ARBA" id="ARBA00022692"/>
    </source>
</evidence>
<comment type="caution">
    <text evidence="10">The sequence shown here is derived from an EMBL/GenBank/DDBJ whole genome shotgun (WGS) entry which is preliminary data.</text>
</comment>
<feature type="transmembrane region" description="Helical" evidence="8">
    <location>
        <begin position="493"/>
        <end position="516"/>
    </location>
</feature>
<evidence type="ECO:0000256" key="5">
    <source>
        <dbReference type="ARBA" id="ARBA00023002"/>
    </source>
</evidence>
<feature type="transmembrane region" description="Helical" evidence="8">
    <location>
        <begin position="104"/>
        <end position="124"/>
    </location>
</feature>
<reference evidence="10 11" key="1">
    <citation type="submission" date="2020-03" db="EMBL/GenBank/DDBJ databases">
        <title>Roseomonas selenitidurans sp. nov. isolated from soil.</title>
        <authorList>
            <person name="Liu H."/>
        </authorList>
    </citation>
    <scope>NUCLEOTIDE SEQUENCE [LARGE SCALE GENOMIC DNA]</scope>
    <source>
        <strain evidence="10 11">JCM 15073</strain>
    </source>
</reference>
<evidence type="ECO:0000256" key="8">
    <source>
        <dbReference type="SAM" id="Phobius"/>
    </source>
</evidence>
<evidence type="ECO:0000259" key="9">
    <source>
        <dbReference type="Pfam" id="PF00361"/>
    </source>
</evidence>
<feature type="transmembrane region" description="Helical" evidence="8">
    <location>
        <begin position="58"/>
        <end position="84"/>
    </location>
</feature>